<reference evidence="7 8" key="1">
    <citation type="journal article" date="2023" name="Microbiol. Spectr.">
        <title>Symbiosis of Carpenter Bees with Uncharacterized Lactic Acid Bacteria Showing NAD Auxotrophy.</title>
        <authorList>
            <person name="Kawasaki S."/>
            <person name="Ozawa K."/>
            <person name="Mori T."/>
            <person name="Yamamoto A."/>
            <person name="Ito M."/>
            <person name="Ohkuma M."/>
            <person name="Sakamoto M."/>
            <person name="Matsutani M."/>
        </authorList>
    </citation>
    <scope>NUCLEOTIDE SEQUENCE [LARGE SCALE GENOMIC DNA]</scope>
    <source>
        <strain evidence="7 8">KimH</strain>
    </source>
</reference>
<evidence type="ECO:0000313" key="8">
    <source>
        <dbReference type="Proteomes" id="UP001321748"/>
    </source>
</evidence>
<keyword evidence="4" id="KW-0460">Magnesium</keyword>
<dbReference type="EMBL" id="AP026800">
    <property type="protein sequence ID" value="BDR54372.1"/>
    <property type="molecule type" value="Genomic_DNA"/>
</dbReference>
<keyword evidence="1" id="KW-0540">Nuclease</keyword>
<keyword evidence="3" id="KW-0378">Hydrolase</keyword>
<dbReference type="Pfam" id="PF13470">
    <property type="entry name" value="PIN_3"/>
    <property type="match status" value="1"/>
</dbReference>
<dbReference type="SUPFAM" id="SSF88723">
    <property type="entry name" value="PIN domain-like"/>
    <property type="match status" value="1"/>
</dbReference>
<protein>
    <submittedName>
        <fullName evidence="7">PIN domain-containing protein</fullName>
    </submittedName>
</protein>
<feature type="domain" description="PIN" evidence="5">
    <location>
        <begin position="6"/>
        <end position="110"/>
    </location>
</feature>
<dbReference type="Proteomes" id="UP001321748">
    <property type="component" value="Chromosome"/>
</dbReference>
<name>A0ABM8BBZ8_9BIFI</name>
<evidence type="ECO:0000259" key="5">
    <source>
        <dbReference type="Pfam" id="PF13470"/>
    </source>
</evidence>
<keyword evidence="2" id="KW-0479">Metal-binding</keyword>
<dbReference type="Pfam" id="PF26343">
    <property type="entry name" value="VapC50_C"/>
    <property type="match status" value="1"/>
</dbReference>
<organism evidence="7 8">
    <name type="scientific">Bombiscardovia apis</name>
    <dbReference type="NCBI Taxonomy" id="2932182"/>
    <lineage>
        <taxon>Bacteria</taxon>
        <taxon>Bacillati</taxon>
        <taxon>Actinomycetota</taxon>
        <taxon>Actinomycetes</taxon>
        <taxon>Bifidobacteriales</taxon>
        <taxon>Bifidobacteriaceae</taxon>
        <taxon>Bombiscardovia</taxon>
    </lineage>
</organism>
<accession>A0ABM8BBZ8</accession>
<dbReference type="InterPro" id="IPR058652">
    <property type="entry name" value="VapC50_C"/>
</dbReference>
<sequence>MLEAAFLDANLFVPTWTLDAFLSLAEARAYEPFWSDKIMEEARVAIQEVRQVSKQQAQQVLDAANKAFPMALTQGWETLEQDIALPDIDDRHVLAAARLAGAQTIVTFNLKHFPQSALAPVGLEVQSPDAFLSRMYDGAPELCGQAMRDLVNSKHHPPRTMQEEIEHLNRIGLPVFARRLAETN</sequence>
<evidence type="ECO:0000256" key="4">
    <source>
        <dbReference type="ARBA" id="ARBA00022842"/>
    </source>
</evidence>
<dbReference type="RefSeq" id="WP_317643382.1">
    <property type="nucleotide sequence ID" value="NZ_AP026800.1"/>
</dbReference>
<feature type="domain" description="VapC50 C-terminal" evidence="6">
    <location>
        <begin position="128"/>
        <end position="181"/>
    </location>
</feature>
<dbReference type="InterPro" id="IPR029060">
    <property type="entry name" value="PIN-like_dom_sf"/>
</dbReference>
<keyword evidence="8" id="KW-1185">Reference proteome</keyword>
<gene>
    <name evidence="7" type="ORF">KIMH_04830</name>
</gene>
<evidence type="ECO:0000256" key="3">
    <source>
        <dbReference type="ARBA" id="ARBA00022801"/>
    </source>
</evidence>
<evidence type="ECO:0000259" key="6">
    <source>
        <dbReference type="Pfam" id="PF26343"/>
    </source>
</evidence>
<evidence type="ECO:0000256" key="2">
    <source>
        <dbReference type="ARBA" id="ARBA00022723"/>
    </source>
</evidence>
<dbReference type="InterPro" id="IPR002716">
    <property type="entry name" value="PIN_dom"/>
</dbReference>
<proteinExistence type="predicted"/>
<evidence type="ECO:0000313" key="7">
    <source>
        <dbReference type="EMBL" id="BDR54372.1"/>
    </source>
</evidence>
<evidence type="ECO:0000256" key="1">
    <source>
        <dbReference type="ARBA" id="ARBA00022722"/>
    </source>
</evidence>